<dbReference type="AlphaFoldDB" id="A0A7S0BDR9"/>
<dbReference type="EMBL" id="HBEK01002221">
    <property type="protein sequence ID" value="CAD8391277.1"/>
    <property type="molecule type" value="Transcribed_RNA"/>
</dbReference>
<sequence length="103" mass="11602">MLFAHLRLKLRLGFRYYRITFIANEIASLQSSTVAILGPQTSAPDAVVGVNAQSHFTAINTFQTLHGLADVWKRHSAFEAETGSILFDLRCRNQRVSPHFELD</sequence>
<name>A0A7S0BDR9_9RHOD</name>
<reference evidence="1" key="1">
    <citation type="submission" date="2021-01" db="EMBL/GenBank/DDBJ databases">
        <authorList>
            <person name="Corre E."/>
            <person name="Pelletier E."/>
            <person name="Niang G."/>
            <person name="Scheremetjew M."/>
            <person name="Finn R."/>
            <person name="Kale V."/>
            <person name="Holt S."/>
            <person name="Cochrane G."/>
            <person name="Meng A."/>
            <person name="Brown T."/>
            <person name="Cohen L."/>
        </authorList>
    </citation>
    <scope>NUCLEOTIDE SEQUENCE</scope>
    <source>
        <strain evidence="1">UTEX LB 2760</strain>
    </source>
</reference>
<accession>A0A7S0BDR9</accession>
<gene>
    <name evidence="1" type="ORF">RMAR0315_LOCUS1252</name>
</gene>
<evidence type="ECO:0000313" key="1">
    <source>
        <dbReference type="EMBL" id="CAD8391277.1"/>
    </source>
</evidence>
<protein>
    <submittedName>
        <fullName evidence="1">Uncharacterized protein</fullName>
    </submittedName>
</protein>
<organism evidence="1">
    <name type="scientific">Rhodosorus marinus</name>
    <dbReference type="NCBI Taxonomy" id="101924"/>
    <lineage>
        <taxon>Eukaryota</taxon>
        <taxon>Rhodophyta</taxon>
        <taxon>Stylonematophyceae</taxon>
        <taxon>Stylonematales</taxon>
        <taxon>Stylonemataceae</taxon>
        <taxon>Rhodosorus</taxon>
    </lineage>
</organism>
<proteinExistence type="predicted"/>